<reference evidence="1 2" key="1">
    <citation type="submission" date="2019-09" db="EMBL/GenBank/DDBJ databases">
        <title>Draft genome sequence of Bacillus sp. JC-7.</title>
        <authorList>
            <person name="Tanaka N."/>
            <person name="Shiwa Y."/>
            <person name="Fujita N."/>
            <person name="Tanasupawat S."/>
        </authorList>
    </citation>
    <scope>NUCLEOTIDE SEQUENCE [LARGE SCALE GENOMIC DNA]</scope>
    <source>
        <strain evidence="1 2">JC-7</strain>
    </source>
</reference>
<name>A0A5J4J7A2_9BACI</name>
<sequence length="397" mass="47000">MFKQTRSWSKPEYKDLIGRKKVDWSIFRIGTQIPYDFWEDFDKENGNQSLKVGERVPIHLLINGQTYQAHLVNRPRNDASTSSLQLRYDENKALQDLLRQTFKTSYQFLRKNRSDTEKKPIQVPDELAEYIDFYQTNKPFVYQVIFQTHDQKKPKPSFWWVNQGKTHHEEKEGSFLWVPQKSQRDTIMHHHIRLLEAHEGDIVFCYSEKEVKSVGIVTKEAIEAPKPSGIKSTEWQEDGYLLGLNYFDFVPAIQKDEIPLEWRIEERGPFNVKGDLNQGYFFNLSDHFVYQLFDLFEDRFPNEVNKMISPYSPSQEAPDIKESPKMYIPDNDLIIHIHHYITSKGFFYTKTEVANLYLSLRTKPFVILSGIPEQEKQKWRNGLRKVLVQQNKLGNLR</sequence>
<dbReference type="Proteomes" id="UP000391919">
    <property type="component" value="Unassembled WGS sequence"/>
</dbReference>
<evidence type="ECO:0000313" key="2">
    <source>
        <dbReference type="Proteomes" id="UP000391919"/>
    </source>
</evidence>
<gene>
    <name evidence="1" type="ORF">BpJC7_21050</name>
</gene>
<dbReference type="RefSeq" id="WP_253718622.1">
    <property type="nucleotide sequence ID" value="NZ_BKZQ01000027.1"/>
</dbReference>
<accession>A0A5J4J7A2</accession>
<organism evidence="1 2">
    <name type="scientific">Weizmannia acidilactici</name>
    <dbReference type="NCBI Taxonomy" id="2607726"/>
    <lineage>
        <taxon>Bacteria</taxon>
        <taxon>Bacillati</taxon>
        <taxon>Bacillota</taxon>
        <taxon>Bacilli</taxon>
        <taxon>Bacillales</taxon>
        <taxon>Bacillaceae</taxon>
        <taxon>Heyndrickxia</taxon>
    </lineage>
</organism>
<dbReference type="AlphaFoldDB" id="A0A5J4J7A2"/>
<dbReference type="EMBL" id="BKZQ01000027">
    <property type="protein sequence ID" value="GER70802.1"/>
    <property type="molecule type" value="Genomic_DNA"/>
</dbReference>
<protein>
    <submittedName>
        <fullName evidence="1">Uncharacterized protein</fullName>
    </submittedName>
</protein>
<evidence type="ECO:0000313" key="1">
    <source>
        <dbReference type="EMBL" id="GER70802.1"/>
    </source>
</evidence>
<proteinExistence type="predicted"/>
<comment type="caution">
    <text evidence="1">The sequence shown here is derived from an EMBL/GenBank/DDBJ whole genome shotgun (WGS) entry which is preliminary data.</text>
</comment>
<keyword evidence="2" id="KW-1185">Reference proteome</keyword>